<dbReference type="AlphaFoldDB" id="A0A1G2K338"/>
<organism evidence="2 3">
    <name type="scientific">Candidatus Sungbacteria bacterium RIFCSPHIGHO2_01_FULL_47_32</name>
    <dbReference type="NCBI Taxonomy" id="1802264"/>
    <lineage>
        <taxon>Bacteria</taxon>
        <taxon>Candidatus Sungiibacteriota</taxon>
    </lineage>
</organism>
<keyword evidence="1" id="KW-0812">Transmembrane</keyword>
<evidence type="ECO:0000313" key="3">
    <source>
        <dbReference type="Proteomes" id="UP000177152"/>
    </source>
</evidence>
<name>A0A1G2K338_9BACT</name>
<protein>
    <submittedName>
        <fullName evidence="2">Uncharacterized protein</fullName>
    </submittedName>
</protein>
<sequence length="188" mass="21088">MDQQQELTHSIPRLRRSSDALNRGQALFFVFSMIIFLGVIASFGVLYFFSGRLEAQNADLKEQIASVENELDPELLKRLMVTSATLENGQKLLSNHVIASNVFEFLQQSTHPKVEYRSFTYSYIDKKVNLSTIADSFAVLARQIGVYESSDGLSSVAFSGLNTDPDNNIAFNLSLLFKPSLVHYKPVQ</sequence>
<accession>A0A1G2K338</accession>
<dbReference type="Proteomes" id="UP000177152">
    <property type="component" value="Unassembled WGS sequence"/>
</dbReference>
<evidence type="ECO:0000313" key="2">
    <source>
        <dbReference type="EMBL" id="OGZ93849.1"/>
    </source>
</evidence>
<comment type="caution">
    <text evidence="2">The sequence shown here is derived from an EMBL/GenBank/DDBJ whole genome shotgun (WGS) entry which is preliminary data.</text>
</comment>
<evidence type="ECO:0000256" key="1">
    <source>
        <dbReference type="SAM" id="Phobius"/>
    </source>
</evidence>
<keyword evidence="1" id="KW-1133">Transmembrane helix</keyword>
<feature type="transmembrane region" description="Helical" evidence="1">
    <location>
        <begin position="26"/>
        <end position="49"/>
    </location>
</feature>
<proteinExistence type="predicted"/>
<dbReference type="EMBL" id="MHQC01000049">
    <property type="protein sequence ID" value="OGZ93849.1"/>
    <property type="molecule type" value="Genomic_DNA"/>
</dbReference>
<keyword evidence="1" id="KW-0472">Membrane</keyword>
<gene>
    <name evidence="2" type="ORF">A2633_04425</name>
</gene>
<reference evidence="2 3" key="1">
    <citation type="journal article" date="2016" name="Nat. Commun.">
        <title>Thousands of microbial genomes shed light on interconnected biogeochemical processes in an aquifer system.</title>
        <authorList>
            <person name="Anantharaman K."/>
            <person name="Brown C.T."/>
            <person name="Hug L.A."/>
            <person name="Sharon I."/>
            <person name="Castelle C.J."/>
            <person name="Probst A.J."/>
            <person name="Thomas B.C."/>
            <person name="Singh A."/>
            <person name="Wilkins M.J."/>
            <person name="Karaoz U."/>
            <person name="Brodie E.L."/>
            <person name="Williams K.H."/>
            <person name="Hubbard S.S."/>
            <person name="Banfield J.F."/>
        </authorList>
    </citation>
    <scope>NUCLEOTIDE SEQUENCE [LARGE SCALE GENOMIC DNA]</scope>
</reference>